<evidence type="ECO:0000256" key="1">
    <source>
        <dbReference type="ARBA" id="ARBA00023015"/>
    </source>
</evidence>
<evidence type="ECO:0000313" key="6">
    <source>
        <dbReference type="Proteomes" id="UP000681035"/>
    </source>
</evidence>
<evidence type="ECO:0000256" key="3">
    <source>
        <dbReference type="ARBA" id="ARBA00023163"/>
    </source>
</evidence>
<dbReference type="InterPro" id="IPR000524">
    <property type="entry name" value="Tscrpt_reg_HTH_GntR"/>
</dbReference>
<evidence type="ECO:0000256" key="2">
    <source>
        <dbReference type="ARBA" id="ARBA00023125"/>
    </source>
</evidence>
<dbReference type="Proteomes" id="UP000681035">
    <property type="component" value="Chromosome"/>
</dbReference>
<dbReference type="AlphaFoldDB" id="A0A810PXD8"/>
<dbReference type="InterPro" id="IPR036388">
    <property type="entry name" value="WH-like_DNA-bd_sf"/>
</dbReference>
<keyword evidence="2" id="KW-0238">DNA-binding</keyword>
<dbReference type="PROSITE" id="PS50949">
    <property type="entry name" value="HTH_GNTR"/>
    <property type="match status" value="1"/>
</dbReference>
<dbReference type="Pfam" id="PF00392">
    <property type="entry name" value="GntR"/>
    <property type="match status" value="1"/>
</dbReference>
<dbReference type="PANTHER" id="PTHR38445:SF7">
    <property type="entry name" value="GNTR-FAMILY TRANSCRIPTIONAL REGULATOR"/>
    <property type="match status" value="1"/>
</dbReference>
<name>A0A810PXD8_9FIRM</name>
<keyword evidence="6" id="KW-1185">Reference proteome</keyword>
<evidence type="ECO:0000313" key="5">
    <source>
        <dbReference type="EMBL" id="BCK80264.1"/>
    </source>
</evidence>
<sequence>MIQFDSFMQAEGVPIYQQIIRYVKQGIAAGTIRDGEELPSRRVLSALLAVNPNTVQKAYRMMEEEGLVESHTGAKSCVHADAGRVAALRQELTETELRAMVRSMKRMGLDRQSAWSLFERLYAEEETE</sequence>
<dbReference type="InterPro" id="IPR036390">
    <property type="entry name" value="WH_DNA-bd_sf"/>
</dbReference>
<proteinExistence type="predicted"/>
<dbReference type="SUPFAM" id="SSF46785">
    <property type="entry name" value="Winged helix' DNA-binding domain"/>
    <property type="match status" value="1"/>
</dbReference>
<dbReference type="EMBL" id="AP023418">
    <property type="protein sequence ID" value="BCK80264.1"/>
    <property type="molecule type" value="Genomic_DNA"/>
</dbReference>
<organism evidence="5 6">
    <name type="scientific">Vescimonas coprocola</name>
    <dbReference type="NCBI Taxonomy" id="2714355"/>
    <lineage>
        <taxon>Bacteria</taxon>
        <taxon>Bacillati</taxon>
        <taxon>Bacillota</taxon>
        <taxon>Clostridia</taxon>
        <taxon>Eubacteriales</taxon>
        <taxon>Oscillospiraceae</taxon>
        <taxon>Vescimonas</taxon>
    </lineage>
</organism>
<dbReference type="RefSeq" id="WP_021857961.1">
    <property type="nucleotide sequence ID" value="NZ_AP023418.1"/>
</dbReference>
<gene>
    <name evidence="5" type="ORF">MM50RIKEN_00270</name>
</gene>
<protein>
    <submittedName>
        <fullName evidence="5">GntR family transcriptional regulator</fullName>
    </submittedName>
</protein>
<dbReference type="PANTHER" id="PTHR38445">
    <property type="entry name" value="HTH-TYPE TRANSCRIPTIONAL REPRESSOR YTRA"/>
    <property type="match status" value="1"/>
</dbReference>
<dbReference type="GO" id="GO:0003700">
    <property type="term" value="F:DNA-binding transcription factor activity"/>
    <property type="evidence" value="ECO:0007669"/>
    <property type="project" value="InterPro"/>
</dbReference>
<accession>A0A810PXD8</accession>
<dbReference type="GO" id="GO:0003677">
    <property type="term" value="F:DNA binding"/>
    <property type="evidence" value="ECO:0007669"/>
    <property type="project" value="UniProtKB-KW"/>
</dbReference>
<dbReference type="CDD" id="cd07377">
    <property type="entry name" value="WHTH_GntR"/>
    <property type="match status" value="1"/>
</dbReference>
<dbReference type="SMART" id="SM00345">
    <property type="entry name" value="HTH_GNTR"/>
    <property type="match status" value="1"/>
</dbReference>
<dbReference type="KEGG" id="vcop:MM50RIKEN_00270"/>
<evidence type="ECO:0000259" key="4">
    <source>
        <dbReference type="PROSITE" id="PS50949"/>
    </source>
</evidence>
<feature type="domain" description="HTH gntR-type" evidence="4">
    <location>
        <begin position="13"/>
        <end position="81"/>
    </location>
</feature>
<dbReference type="Gene3D" id="1.10.10.10">
    <property type="entry name" value="Winged helix-like DNA-binding domain superfamily/Winged helix DNA-binding domain"/>
    <property type="match status" value="1"/>
</dbReference>
<reference evidence="5" key="1">
    <citation type="submission" date="2020-09" db="EMBL/GenBank/DDBJ databases">
        <title>New species isolated from human feces.</title>
        <authorList>
            <person name="Kitahara M."/>
            <person name="Shigeno Y."/>
            <person name="Shime M."/>
            <person name="Matsumoto Y."/>
            <person name="Nakamura S."/>
            <person name="Motooka D."/>
            <person name="Fukuoka S."/>
            <person name="Nishikawa H."/>
            <person name="Benno Y."/>
        </authorList>
    </citation>
    <scope>NUCLEOTIDE SEQUENCE</scope>
    <source>
        <strain evidence="5">MM50</strain>
    </source>
</reference>
<keyword evidence="1" id="KW-0805">Transcription regulation</keyword>
<keyword evidence="3" id="KW-0804">Transcription</keyword>